<keyword evidence="8" id="KW-1185">Reference proteome</keyword>
<feature type="repeat" description="ANK" evidence="3">
    <location>
        <begin position="263"/>
        <end position="285"/>
    </location>
</feature>
<keyword evidence="5" id="KW-0812">Transmembrane</keyword>
<comment type="caution">
    <text evidence="7">The sequence shown here is derived from an EMBL/GenBank/DDBJ whole genome shotgun (WGS) entry which is preliminary data.</text>
</comment>
<dbReference type="Pfam" id="PF13962">
    <property type="entry name" value="PGG"/>
    <property type="match status" value="1"/>
</dbReference>
<dbReference type="AlphaFoldDB" id="A0A176VQD9"/>
<evidence type="ECO:0000256" key="1">
    <source>
        <dbReference type="ARBA" id="ARBA00022737"/>
    </source>
</evidence>
<feature type="transmembrane region" description="Helical" evidence="5">
    <location>
        <begin position="422"/>
        <end position="447"/>
    </location>
</feature>
<evidence type="ECO:0000256" key="4">
    <source>
        <dbReference type="SAM" id="MobiDB-lite"/>
    </source>
</evidence>
<dbReference type="PANTHER" id="PTHR24198:SF165">
    <property type="entry name" value="ANKYRIN REPEAT-CONTAINING PROTEIN-RELATED"/>
    <property type="match status" value="1"/>
</dbReference>
<feature type="repeat" description="ANK" evidence="3">
    <location>
        <begin position="137"/>
        <end position="158"/>
    </location>
</feature>
<dbReference type="InterPro" id="IPR036770">
    <property type="entry name" value="Ankyrin_rpt-contain_sf"/>
</dbReference>
<feature type="repeat" description="ANK" evidence="3">
    <location>
        <begin position="172"/>
        <end position="195"/>
    </location>
</feature>
<reference evidence="7" key="1">
    <citation type="submission" date="2016-03" db="EMBL/GenBank/DDBJ databases">
        <title>Mechanisms controlling the formation of the plant cell surface in tip-growing cells are functionally conserved among land plants.</title>
        <authorList>
            <person name="Honkanen S."/>
            <person name="Jones V.A."/>
            <person name="Morieri G."/>
            <person name="Champion C."/>
            <person name="Hetherington A.J."/>
            <person name="Kelly S."/>
            <person name="Saint-Marcoux D."/>
            <person name="Proust H."/>
            <person name="Prescott H."/>
            <person name="Dolan L."/>
        </authorList>
    </citation>
    <scope>NUCLEOTIDE SEQUENCE [LARGE SCALE GENOMIC DNA]</scope>
    <source>
        <tissue evidence="7">Whole gametophyte</tissue>
    </source>
</reference>
<protein>
    <recommendedName>
        <fullName evidence="6">PGG domain-containing protein</fullName>
    </recommendedName>
</protein>
<proteinExistence type="predicted"/>
<dbReference type="Pfam" id="PF12796">
    <property type="entry name" value="Ank_2"/>
    <property type="match status" value="2"/>
</dbReference>
<feature type="transmembrane region" description="Helical" evidence="5">
    <location>
        <begin position="613"/>
        <end position="640"/>
    </location>
</feature>
<gene>
    <name evidence="7" type="ORF">AXG93_1461s1010</name>
</gene>
<feature type="region of interest" description="Disordered" evidence="4">
    <location>
        <begin position="202"/>
        <end position="234"/>
    </location>
</feature>
<dbReference type="PANTHER" id="PTHR24198">
    <property type="entry name" value="ANKYRIN REPEAT AND PROTEIN KINASE DOMAIN-CONTAINING PROTEIN"/>
    <property type="match status" value="1"/>
</dbReference>
<feature type="region of interest" description="Disordered" evidence="4">
    <location>
        <begin position="33"/>
        <end position="68"/>
    </location>
</feature>
<keyword evidence="5" id="KW-1133">Transmembrane helix</keyword>
<name>A0A176VQD9_MARPO</name>
<dbReference type="InterPro" id="IPR002110">
    <property type="entry name" value="Ankyrin_rpt"/>
</dbReference>
<dbReference type="Gene3D" id="1.25.40.20">
    <property type="entry name" value="Ankyrin repeat-containing domain"/>
    <property type="match status" value="2"/>
</dbReference>
<sequence length="672" mass="75318">MIKVEHHRPQGKYNCEVHRRISENTTRLRLYEQAGGIAPQTHRSGNRGGGQPRDMAHGGRSGQAGGSDLKPLFEETIQDRNNKSAYPTTVLNIDDLEDLAKRTWNKNATDPANTEGPWDTIDSMLRQQRHPVFSNSAGLTALHVAAKFGRLLVVRKLLLTNKCTEFEAETADGQTALHMAAISGHDEIVRWLVEHYPSEEEHSLESYVNRRDHHISEPETRQTSRPKVKPSRTNSNTFLPMFLRHMISGKRKQGRVQCEPSNNHRTALHYAVQHGHVKVVKLLLEFEEVEVNARDSDGMTPLYLAILSLPTLPKLRGADRLSVIRELLSHPSIDVNAQSSEPGHMGDTPLHVAVRIMDPEVVDLLCCQRMLVATKRNQLKEMPLRLAWEHKPPTDAMDCIKGLLLRRPDVERAMDELTEDKALLHTAVNSLLVGGTLLASLTFAGVLKMPALPHDGDFTPYTGLKQFYNRAVDIFRGSNNMCFFLSIITLMLVIQVPITKRRSARPFAEQHVEKLRIWILLISFCLTLATSCAVMAFVSAGLAKVPVSESGWSRLLYRWGEGHFRSPVKSTMLMTTLLGCLFLALILGYNLFTDYFFIFRDYLSSTFSIRSSIAVFFALSLLVSVITVVALLSVGVGLLAERSRPDYTIPQDAKALKTLRQILSSTKITRGA</sequence>
<dbReference type="SMART" id="SM00248">
    <property type="entry name" value="ANK"/>
    <property type="match status" value="6"/>
</dbReference>
<evidence type="ECO:0000256" key="2">
    <source>
        <dbReference type="ARBA" id="ARBA00023043"/>
    </source>
</evidence>
<evidence type="ECO:0000256" key="5">
    <source>
        <dbReference type="SAM" id="Phobius"/>
    </source>
</evidence>
<evidence type="ECO:0000259" key="6">
    <source>
        <dbReference type="Pfam" id="PF13962"/>
    </source>
</evidence>
<keyword evidence="5" id="KW-0472">Membrane</keyword>
<dbReference type="EMBL" id="LVLJ01003122">
    <property type="protein sequence ID" value="OAE22613.1"/>
    <property type="molecule type" value="Genomic_DNA"/>
</dbReference>
<keyword evidence="2 3" id="KW-0040">ANK repeat</keyword>
<feature type="transmembrane region" description="Helical" evidence="5">
    <location>
        <begin position="517"/>
        <end position="543"/>
    </location>
</feature>
<dbReference type="SUPFAM" id="SSF48403">
    <property type="entry name" value="Ankyrin repeat"/>
    <property type="match status" value="1"/>
</dbReference>
<evidence type="ECO:0000313" key="7">
    <source>
        <dbReference type="EMBL" id="OAE22613.1"/>
    </source>
</evidence>
<dbReference type="Pfam" id="PF00023">
    <property type="entry name" value="Ank"/>
    <property type="match status" value="1"/>
</dbReference>
<dbReference type="PROSITE" id="PS50297">
    <property type="entry name" value="ANK_REP_REGION"/>
    <property type="match status" value="4"/>
</dbReference>
<organism evidence="7 8">
    <name type="scientific">Marchantia polymorpha subsp. ruderalis</name>
    <dbReference type="NCBI Taxonomy" id="1480154"/>
    <lineage>
        <taxon>Eukaryota</taxon>
        <taxon>Viridiplantae</taxon>
        <taxon>Streptophyta</taxon>
        <taxon>Embryophyta</taxon>
        <taxon>Marchantiophyta</taxon>
        <taxon>Marchantiopsida</taxon>
        <taxon>Marchantiidae</taxon>
        <taxon>Marchantiales</taxon>
        <taxon>Marchantiaceae</taxon>
        <taxon>Marchantia</taxon>
    </lineage>
</organism>
<dbReference type="PROSITE" id="PS50088">
    <property type="entry name" value="ANK_REPEAT"/>
    <property type="match status" value="4"/>
</dbReference>
<feature type="transmembrane region" description="Helical" evidence="5">
    <location>
        <begin position="477"/>
        <end position="496"/>
    </location>
</feature>
<feature type="repeat" description="ANK" evidence="3">
    <location>
        <begin position="345"/>
        <end position="365"/>
    </location>
</feature>
<keyword evidence="1" id="KW-0677">Repeat</keyword>
<feature type="domain" description="PGG" evidence="6">
    <location>
        <begin position="424"/>
        <end position="540"/>
    </location>
</feature>
<feature type="compositionally biased region" description="Basic and acidic residues" evidence="4">
    <location>
        <begin position="202"/>
        <end position="222"/>
    </location>
</feature>
<evidence type="ECO:0000256" key="3">
    <source>
        <dbReference type="PROSITE-ProRule" id="PRU00023"/>
    </source>
</evidence>
<evidence type="ECO:0000313" key="8">
    <source>
        <dbReference type="Proteomes" id="UP000077202"/>
    </source>
</evidence>
<feature type="transmembrane region" description="Helical" evidence="5">
    <location>
        <begin position="572"/>
        <end position="592"/>
    </location>
</feature>
<dbReference type="Proteomes" id="UP000077202">
    <property type="component" value="Unassembled WGS sequence"/>
</dbReference>
<accession>A0A176VQD9</accession>
<dbReference type="InterPro" id="IPR026961">
    <property type="entry name" value="PGG_dom"/>
</dbReference>